<keyword evidence="3" id="KW-1185">Reference proteome</keyword>
<sequence length="176" mass="19157">MPFPRMLAIGLLLMAAAGSATAAPQQNIWKNTEAATQAVAVAKRDLTIILRVLASSVSSTEFAVAMSPLTSEVRSRYRGQECLFYEEVTNSPFADNPYFAPIAGQIVQAALPAEFHNNKVVGKLASYLAYMAATNDPPACVCEPMPVEEVIDLCRKRFYPASPQDQARYDKAMLPP</sequence>
<evidence type="ECO:0000256" key="1">
    <source>
        <dbReference type="SAM" id="SignalP"/>
    </source>
</evidence>
<protein>
    <submittedName>
        <fullName evidence="2">Uncharacterized protein</fullName>
    </submittedName>
</protein>
<keyword evidence="1" id="KW-0732">Signal</keyword>
<reference evidence="2 3" key="1">
    <citation type="submission" date="2020-06" db="EMBL/GenBank/DDBJ databases">
        <title>Complete genome of Azosprillum oryzae KACC14407.</title>
        <authorList>
            <person name="Kim M."/>
            <person name="Park Y.-J."/>
            <person name="Shin J.-H."/>
        </authorList>
    </citation>
    <scope>NUCLEOTIDE SEQUENCE [LARGE SCALE GENOMIC DNA]</scope>
    <source>
        <strain evidence="2 3">KACC 14407</strain>
        <plasmid evidence="2 3">unnamed7</plasmid>
    </source>
</reference>
<feature type="chain" id="PRO_5028856469" evidence="1">
    <location>
        <begin position="23"/>
        <end position="176"/>
    </location>
</feature>
<dbReference type="EMBL" id="CP054622">
    <property type="protein sequence ID" value="QKS54672.1"/>
    <property type="molecule type" value="Genomic_DNA"/>
</dbReference>
<dbReference type="Proteomes" id="UP000509702">
    <property type="component" value="Plasmid unnamed7"/>
</dbReference>
<geneLocation type="plasmid" evidence="2 3">
    <name>unnamed7</name>
</geneLocation>
<accession>A0A6N1B610</accession>
<dbReference type="KEGG" id="aoz:HUE56_29670"/>
<dbReference type="RefSeq" id="WP_109154762.1">
    <property type="nucleotide sequence ID" value="NZ_BSOV01000001.1"/>
</dbReference>
<dbReference type="AlphaFoldDB" id="A0A6N1B610"/>
<gene>
    <name evidence="2" type="ORF">HUE56_29670</name>
</gene>
<proteinExistence type="predicted"/>
<organism evidence="2 3">
    <name type="scientific">Azospirillum oryzae</name>
    <dbReference type="NCBI Taxonomy" id="286727"/>
    <lineage>
        <taxon>Bacteria</taxon>
        <taxon>Pseudomonadati</taxon>
        <taxon>Pseudomonadota</taxon>
        <taxon>Alphaproteobacteria</taxon>
        <taxon>Rhodospirillales</taxon>
        <taxon>Azospirillaceae</taxon>
        <taxon>Azospirillum</taxon>
    </lineage>
</organism>
<name>A0A6N1B610_9PROT</name>
<feature type="signal peptide" evidence="1">
    <location>
        <begin position="1"/>
        <end position="22"/>
    </location>
</feature>
<evidence type="ECO:0000313" key="2">
    <source>
        <dbReference type="EMBL" id="QKS54672.1"/>
    </source>
</evidence>
<keyword evidence="2" id="KW-0614">Plasmid</keyword>
<evidence type="ECO:0000313" key="3">
    <source>
        <dbReference type="Proteomes" id="UP000509702"/>
    </source>
</evidence>